<accession>A0A8H7DVV7</accession>
<dbReference type="Proteomes" id="UP000623687">
    <property type="component" value="Unassembled WGS sequence"/>
</dbReference>
<dbReference type="RefSeq" id="XP_036633867.1">
    <property type="nucleotide sequence ID" value="XM_036775365.1"/>
</dbReference>
<dbReference type="Pfam" id="PF18803">
    <property type="entry name" value="CxC2"/>
    <property type="match status" value="1"/>
</dbReference>
<dbReference type="PANTHER" id="PTHR33096:SF1">
    <property type="entry name" value="CXC1-LIKE CYSTEINE CLUSTER ASSOCIATED WITH KDZ TRANSPOSASES DOMAIN-CONTAINING PROTEIN"/>
    <property type="match status" value="1"/>
</dbReference>
<comment type="caution">
    <text evidence="2">The sequence shown here is derived from an EMBL/GenBank/DDBJ whole genome shotgun (WGS) entry which is preliminary data.</text>
</comment>
<name>A0A8H7DVV7_PLEOS</name>
<dbReference type="EMBL" id="JACETU010000003">
    <property type="protein sequence ID" value="KAF7433840.1"/>
    <property type="molecule type" value="Genomic_DNA"/>
</dbReference>
<dbReference type="InterPro" id="IPR041457">
    <property type="entry name" value="CxC2_KDZ-assoc"/>
</dbReference>
<dbReference type="OrthoDB" id="3192989at2759"/>
<dbReference type="PANTHER" id="PTHR33096">
    <property type="entry name" value="CXC2 DOMAIN-CONTAINING PROTEIN"/>
    <property type="match status" value="1"/>
</dbReference>
<evidence type="ECO:0000313" key="3">
    <source>
        <dbReference type="Proteomes" id="UP000623687"/>
    </source>
</evidence>
<organism evidence="2 3">
    <name type="scientific">Pleurotus ostreatus</name>
    <name type="common">Oyster mushroom</name>
    <name type="synonym">White-rot fungus</name>
    <dbReference type="NCBI Taxonomy" id="5322"/>
    <lineage>
        <taxon>Eukaryota</taxon>
        <taxon>Fungi</taxon>
        <taxon>Dikarya</taxon>
        <taxon>Basidiomycota</taxon>
        <taxon>Agaricomycotina</taxon>
        <taxon>Agaricomycetes</taxon>
        <taxon>Agaricomycetidae</taxon>
        <taxon>Agaricales</taxon>
        <taxon>Pleurotineae</taxon>
        <taxon>Pleurotaceae</taxon>
        <taxon>Pleurotus</taxon>
    </lineage>
</organism>
<dbReference type="InterPro" id="IPR040521">
    <property type="entry name" value="KDZ"/>
</dbReference>
<gene>
    <name evidence="2" type="ORF">PC9H_005806</name>
</gene>
<dbReference type="GeneID" id="59375624"/>
<dbReference type="AlphaFoldDB" id="A0A8H7DVV7"/>
<feature type="domain" description="CxC2-like cysteine cluster KDZ transposase-associated" evidence="1">
    <location>
        <begin position="271"/>
        <end position="374"/>
    </location>
</feature>
<reference evidence="2" key="1">
    <citation type="submission" date="2019-07" db="EMBL/GenBank/DDBJ databases">
        <authorList>
            <person name="Palmer J.M."/>
        </authorList>
    </citation>
    <scope>NUCLEOTIDE SEQUENCE</scope>
    <source>
        <strain evidence="2">PC9</strain>
    </source>
</reference>
<proteinExistence type="predicted"/>
<dbReference type="VEuPathDB" id="FungiDB:PC9H_005806"/>
<dbReference type="Pfam" id="PF18758">
    <property type="entry name" value="KDZ"/>
    <property type="match status" value="1"/>
</dbReference>
<evidence type="ECO:0000259" key="1">
    <source>
        <dbReference type="Pfam" id="PF18803"/>
    </source>
</evidence>
<keyword evidence="3" id="KW-1185">Reference proteome</keyword>
<protein>
    <recommendedName>
        <fullName evidence="1">CxC2-like cysteine cluster KDZ transposase-associated domain-containing protein</fullName>
    </recommendedName>
</protein>
<evidence type="ECO:0000313" key="2">
    <source>
        <dbReference type="EMBL" id="KAF7433840.1"/>
    </source>
</evidence>
<sequence length="1091" mass="124029">MQIVFTPPKTAFLHEHSTMFRKAELLGTVDTFMDEFFSAWIEHFKEMEYLTAGSDIQIYIQRRMVKVLREKMKEILVVDPPSESALLDEPSSITIRRASESNHINQGPQRHDPTAAYFKRGLLPRPSGSKRRRELLDAAVIRPKILPHQRTPVLPHLTNTSMGKEKKKRRIYVHEPDTRTFVATRATQTRLQHTFIEAPDATEEVAPPPLPSTPSLEFDLGPSNEAFTGGDMGSVVDEATLPDTSGLVVKAKPKRYLNTRWTDDYFEKYTLRELGLRLQLGHPRTVGCPMVKRGHVDFVVIHDNGIHLLNVDFCGCPDAIEPYEQLLEVGWWPSSPLEPQTATTFQLLRLFHNLNLQGCIPSTNFYRALEQLHNGDGLFPPPDRLQQFMLTVREWRHIRMAKRAGRGNDPTGLHNTGQGELAVPCRSCPHPGINLPEGWEQAPPDIRRWLYGLLLQEDANFKQKNRLRSTDNRDPALGPGWATFVSEEPYFAHLSSYVDQEEINHCVGFAALWSANTRRSKGLRATGIGSAHKESCHAPFSLNYTKWVSRTDGEGVERMWSWLNKVAHSVSMMGPGGRQDTLDDFCNFWNWRKTVNLGNSLLGKMTLAIAQAVIHHQAFSAFTSGLREHHLDELCQWEGQVRAWESDQSNPCPFDIPRNELCMSDVKKAMAEEEHRAVERGGTVLGDASPSAFLISGLDIEESQQELLAISAKTDLTTVEATQLQTSRTSLLKRVKKFRDIQTTYMPGLQDYLKSIPNVSATATPESILLYLPSFFSVDQRASICPSELSHLENRLRFAQATEALTKLRRQLRTRSFAHSYKTRNVHSQGAYTRSRLLQNQIEVRIKAIRVQYMMAREALLSLQGPGDWESSLRPLLPEDIRGINERTLTAEEQEEYKRTRMLAGMSPESVQSELNGQGLVSGSENVPTMAFNRSLALGEGRRTLSWIWYTVSDEELSDPGEVQACLRVEWVKARARAERWREEVLLLEEEMRRAIAYCCWKAEHWENVSHIKLSDDASVQEGGRAYAHRQANYERRRAAQWESKWCAIRDRASLVVTSTLNQTENNIVVPPLVVELDLEDEGSEEENEDL</sequence>